<name>X1EPS4_9ZZZZ</name>
<protein>
    <submittedName>
        <fullName evidence="1">Uncharacterized protein</fullName>
    </submittedName>
</protein>
<reference evidence="1" key="1">
    <citation type="journal article" date="2014" name="Front. Microbiol.">
        <title>High frequency of phylogenetically diverse reductive dehalogenase-homologous genes in deep subseafloor sedimentary metagenomes.</title>
        <authorList>
            <person name="Kawai M."/>
            <person name="Futagami T."/>
            <person name="Toyoda A."/>
            <person name="Takaki Y."/>
            <person name="Nishi S."/>
            <person name="Hori S."/>
            <person name="Arai W."/>
            <person name="Tsubouchi T."/>
            <person name="Morono Y."/>
            <person name="Uchiyama I."/>
            <person name="Ito T."/>
            <person name="Fujiyama A."/>
            <person name="Inagaki F."/>
            <person name="Takami H."/>
        </authorList>
    </citation>
    <scope>NUCLEOTIDE SEQUENCE</scope>
    <source>
        <strain evidence="1">Expedition CK06-06</strain>
    </source>
</reference>
<dbReference type="SUPFAM" id="SSF49899">
    <property type="entry name" value="Concanavalin A-like lectins/glucanases"/>
    <property type="match status" value="1"/>
</dbReference>
<sequence>MAQKALSFDALDDYVTVTDDPSMNWTTTLSCFAWVKPLMCH</sequence>
<accession>X1EPS4</accession>
<dbReference type="PROSITE" id="PS51257">
    <property type="entry name" value="PROKAR_LIPOPROTEIN"/>
    <property type="match status" value="1"/>
</dbReference>
<proteinExistence type="predicted"/>
<dbReference type="AlphaFoldDB" id="X1EPS4"/>
<dbReference type="InterPro" id="IPR013320">
    <property type="entry name" value="ConA-like_dom_sf"/>
</dbReference>
<dbReference type="EMBL" id="BART01039096">
    <property type="protein sequence ID" value="GAH10638.1"/>
    <property type="molecule type" value="Genomic_DNA"/>
</dbReference>
<comment type="caution">
    <text evidence="1">The sequence shown here is derived from an EMBL/GenBank/DDBJ whole genome shotgun (WGS) entry which is preliminary data.</text>
</comment>
<gene>
    <name evidence="1" type="ORF">S01H4_64461</name>
</gene>
<feature type="non-terminal residue" evidence="1">
    <location>
        <position position="41"/>
    </location>
</feature>
<organism evidence="1">
    <name type="scientific">marine sediment metagenome</name>
    <dbReference type="NCBI Taxonomy" id="412755"/>
    <lineage>
        <taxon>unclassified sequences</taxon>
        <taxon>metagenomes</taxon>
        <taxon>ecological metagenomes</taxon>
    </lineage>
</organism>
<evidence type="ECO:0000313" key="1">
    <source>
        <dbReference type="EMBL" id="GAH10638.1"/>
    </source>
</evidence>